<comment type="caution">
    <text evidence="1">The sequence shown here is derived from an EMBL/GenBank/DDBJ whole genome shotgun (WGS) entry which is preliminary data.</text>
</comment>
<evidence type="ECO:0000313" key="1">
    <source>
        <dbReference type="EMBL" id="KAJ9127637.1"/>
    </source>
</evidence>
<evidence type="ECO:0000313" key="2">
    <source>
        <dbReference type="Proteomes" id="UP001234202"/>
    </source>
</evidence>
<dbReference type="Proteomes" id="UP001234202">
    <property type="component" value="Unassembled WGS sequence"/>
</dbReference>
<sequence length="998" mass="109914">MITLTPLTPPPSASTTVPLADQPVCYLLQVDDVKVLLDVGGYDPRTSSRAQSYEFEEKIRSLAPEISLVLLSHSPSTYLSLFPYARAHWGLKCPVYATQPTVEMGRIVCLEEAQDWRAEVAVRVDDEKGLKTDARPQVVDNGMEGIVESNDKNHQSEDNEEKNSDDGKRPVVTPLKGPFVCTIDEINEAFNSVKSVRYSQPIVLSGTLSHPHSSLSSLSIQLTYLFFSRSVHLRRPLAPPPHTVFIRPYTWRNGIQDPITNQWYDSEGLQRPDVLIVEGGRSLVKGVKQKDKAHALLHQHWSYSISREAETRTRWSYPLCLVSRTAEEMLVFARSLMEWMGGAVARAHEEGLAAAATGGSGQGGRRGGRVKEVRSPLLFRHLKFFPTYDAFLHSFPESDTSPKLILAVPLSMSYGPSRRLFTRMAVQENATVVLTSRAEDQTLTNDMFRIWNDRQPAPAQYGGGAVGSPTRVEGEQRVVQVDRKVLLEGEELQAFLDAERHAREKQLAYKAAQERSRRMLEADDLEDSDTDDEDDDDDAEQGEGDAVGMGEEAKAGQIALSGVPGATAAGSGGLMETDDFRTASFDIYVKGQQMRTTSFFGAGANAAAGGASGGTRFRMFPFVERKMRKVDVYGEQLDVGAWIRKGREIEEEVESPEVREAKRRKKEEEEKQKEPPEPPSKYITEDVTVDVRCSIFYVDMEGLHDGRAIKTMIPSLNPRRVIIVGSLPEASKDLVKNCESVTALTKEIYVPLVNETISIGEQTQSHSISLSEGLLSSLSSQWAKFEDYEIARISGRITSGVNSAIPVLDLPYKAYQLELDETSPQAGDEQDANAEGAYLQHTADGEGDGQEMKPVLPITTAASTSVVPSQTSILFTATSASLMREDPRPVLPQSIYIGDLRLTALKTTLNGLDIPVEFAGEGTLICGPGVPQLVQKYQEASEKGQPTEDIAMDAEIGEIVVIRKSTEGKLQLEGGVTNGEVYYQVRKALYGSFAEVIV</sequence>
<keyword evidence="2" id="KW-1185">Reference proteome</keyword>
<protein>
    <submittedName>
        <fullName evidence="1">Uncharacterized protein</fullName>
    </submittedName>
</protein>
<gene>
    <name evidence="1" type="ORF">QFC24_001047</name>
</gene>
<reference evidence="1" key="1">
    <citation type="submission" date="2023-04" db="EMBL/GenBank/DDBJ databases">
        <title>Draft Genome sequencing of Naganishia species isolated from polar environments using Oxford Nanopore Technology.</title>
        <authorList>
            <person name="Leo P."/>
            <person name="Venkateswaran K."/>
        </authorList>
    </citation>
    <scope>NUCLEOTIDE SEQUENCE</scope>
    <source>
        <strain evidence="1">DBVPG 5303</strain>
    </source>
</reference>
<dbReference type="EMBL" id="JASBWV010000002">
    <property type="protein sequence ID" value="KAJ9127637.1"/>
    <property type="molecule type" value="Genomic_DNA"/>
</dbReference>
<organism evidence="1 2">
    <name type="scientific">Naganishia onofrii</name>
    <dbReference type="NCBI Taxonomy" id="1851511"/>
    <lineage>
        <taxon>Eukaryota</taxon>
        <taxon>Fungi</taxon>
        <taxon>Dikarya</taxon>
        <taxon>Basidiomycota</taxon>
        <taxon>Agaricomycotina</taxon>
        <taxon>Tremellomycetes</taxon>
        <taxon>Filobasidiales</taxon>
        <taxon>Filobasidiaceae</taxon>
        <taxon>Naganishia</taxon>
    </lineage>
</organism>
<accession>A0ACC2XXR1</accession>
<proteinExistence type="predicted"/>
<name>A0ACC2XXR1_9TREE</name>